<keyword evidence="9" id="KW-1185">Reference proteome</keyword>
<dbReference type="InterPro" id="IPR038753">
    <property type="entry name" value="NFKBIL1"/>
</dbReference>
<evidence type="ECO:0000313" key="8">
    <source>
        <dbReference type="EMBL" id="CEH14223.1"/>
    </source>
</evidence>
<evidence type="ECO:0000256" key="6">
    <source>
        <dbReference type="SAM" id="Coils"/>
    </source>
</evidence>
<sequence length="210" mass="23864">MDDEEYAEYIRDGMWRRAHAADIAAQEAAAEKAKKRKAEQDAAKAARVQERIEAASKRQGVELDEARIRWEKAWSDLSSSIQKEPDGTLMQDLRYQDIPWPATRELGHSLDLGPDSLRRFLLEITPADRTQAKQLSDEQRSRASMGDAEATPGSEVANARLRTALRRYHPDRFFSHNVFGRVAEVDKERVRKAVEHVAQGLSELVGQRRA</sequence>
<dbReference type="AlphaFoldDB" id="A0A0P1BDT9"/>
<evidence type="ECO:0000256" key="4">
    <source>
        <dbReference type="ARBA" id="ARBA00023043"/>
    </source>
</evidence>
<evidence type="ECO:0000256" key="3">
    <source>
        <dbReference type="ARBA" id="ARBA00022737"/>
    </source>
</evidence>
<evidence type="ECO:0000313" key="9">
    <source>
        <dbReference type="Proteomes" id="UP000054845"/>
    </source>
</evidence>
<dbReference type="OrthoDB" id="412109at2759"/>
<dbReference type="STRING" id="401625.A0A0P1BDT9"/>
<dbReference type="GO" id="GO:0005634">
    <property type="term" value="C:nucleus"/>
    <property type="evidence" value="ECO:0007669"/>
    <property type="project" value="UniProtKB-SubCell"/>
</dbReference>
<feature type="coiled-coil region" evidence="6">
    <location>
        <begin position="21"/>
        <end position="58"/>
    </location>
</feature>
<keyword evidence="3" id="KW-0677">Repeat</keyword>
<comment type="subcellular location">
    <subcellularLocation>
        <location evidence="1">Nucleus</location>
    </subcellularLocation>
</comment>
<keyword evidence="4" id="KW-0040">ANK repeat</keyword>
<organism evidence="8 9">
    <name type="scientific">Ceraceosorus bombacis</name>
    <dbReference type="NCBI Taxonomy" id="401625"/>
    <lineage>
        <taxon>Eukaryota</taxon>
        <taxon>Fungi</taxon>
        <taxon>Dikarya</taxon>
        <taxon>Basidiomycota</taxon>
        <taxon>Ustilaginomycotina</taxon>
        <taxon>Exobasidiomycetes</taxon>
        <taxon>Ceraceosorales</taxon>
        <taxon>Ceraceosoraceae</taxon>
        <taxon>Ceraceosorus</taxon>
    </lineage>
</organism>
<reference evidence="8 9" key="1">
    <citation type="submission" date="2014-09" db="EMBL/GenBank/DDBJ databases">
        <authorList>
            <person name="Magalhaes I.L.F."/>
            <person name="Oliveira U."/>
            <person name="Santos F.R."/>
            <person name="Vidigal T.H.D.A."/>
            <person name="Brescovit A.D."/>
            <person name="Santos A.J."/>
        </authorList>
    </citation>
    <scope>NUCLEOTIDE SEQUENCE [LARGE SCALE GENOMIC DNA]</scope>
</reference>
<feature type="region of interest" description="Disordered" evidence="7">
    <location>
        <begin position="130"/>
        <end position="154"/>
    </location>
</feature>
<evidence type="ECO:0000256" key="7">
    <source>
        <dbReference type="SAM" id="MobiDB-lite"/>
    </source>
</evidence>
<dbReference type="Proteomes" id="UP000054845">
    <property type="component" value="Unassembled WGS sequence"/>
</dbReference>
<name>A0A0P1BDT9_9BASI</name>
<evidence type="ECO:0000256" key="5">
    <source>
        <dbReference type="ARBA" id="ARBA00023242"/>
    </source>
</evidence>
<accession>A0A0P1BDT9</accession>
<keyword evidence="5" id="KW-0539">Nucleus</keyword>
<dbReference type="EMBL" id="CCYA01000240">
    <property type="protein sequence ID" value="CEH14223.1"/>
    <property type="molecule type" value="Genomic_DNA"/>
</dbReference>
<dbReference type="PANTHER" id="PTHR15263">
    <property type="entry name" value="I-KAPPA-B-LIKE PROTEIN IKBL"/>
    <property type="match status" value="1"/>
</dbReference>
<protein>
    <submittedName>
        <fullName evidence="8">I-KAPPA-B-LIKE PROTEIN (IKBL)</fullName>
    </submittedName>
</protein>
<proteinExistence type="predicted"/>
<dbReference type="PANTHER" id="PTHR15263:SF1">
    <property type="entry name" value="NF-KAPPA-B INHIBITOR-LIKE PROTEIN 1"/>
    <property type="match status" value="1"/>
</dbReference>
<keyword evidence="6" id="KW-0175">Coiled coil</keyword>
<evidence type="ECO:0000256" key="1">
    <source>
        <dbReference type="ARBA" id="ARBA00004123"/>
    </source>
</evidence>
<keyword evidence="2" id="KW-0597">Phosphoprotein</keyword>
<dbReference type="GO" id="GO:0043124">
    <property type="term" value="P:negative regulation of canonical NF-kappaB signal transduction"/>
    <property type="evidence" value="ECO:0007669"/>
    <property type="project" value="InterPro"/>
</dbReference>
<evidence type="ECO:0000256" key="2">
    <source>
        <dbReference type="ARBA" id="ARBA00022553"/>
    </source>
</evidence>